<comment type="caution">
    <text evidence="4">The sequence shown here is derived from an EMBL/GenBank/DDBJ whole genome shotgun (WGS) entry which is preliminary data.</text>
</comment>
<evidence type="ECO:0000256" key="1">
    <source>
        <dbReference type="ARBA" id="ARBA00006019"/>
    </source>
</evidence>
<dbReference type="InterPro" id="IPR001373">
    <property type="entry name" value="Cullin_N"/>
</dbReference>
<accession>A0ABQ9HN93</accession>
<comment type="similarity">
    <text evidence="1">Belongs to the cullin family.</text>
</comment>
<dbReference type="Pfam" id="PF00888">
    <property type="entry name" value="Cullin"/>
    <property type="match status" value="1"/>
</dbReference>
<sequence length="578" mass="65394">MLYSFLERDLEDIGGKYCSDRVPRKHRLSPNAELHHLLRHDASVIANVPLEENRCHIHLKLRDDLVPPADITRLTGIGIEEESKIIYLIEEALRQHSAGQAAQDFAPLKAASCTRMIDDICEGNKEEEGKGGIRRRTKPTRKMQVSWRRSKLNETPRVLASQFSGERRSVIPASLATVGIQGIPKRGADSHECIVPGRGEGEVGLRLRHRAAESAPAAARLDMWKQNMITPLKDILVHLLLNGIINFQMGDDNNIKHVYRGVVQSFVSVQEYKKRNNLKLYEDIFEKPYLETCGERYKVEASRLLQECNVGQYLENVWQRLEEERQRCSMFLHESLAAAHQNNLVATDRQLPSPDDLGTSNNSKPPLYTELNDDINESGLRKTGKIVATILKPYLNRATVVCGQTGHLAPKPNGCGSRSVCFWILAWNHYGKYRWLAGFLRDLPFPHPMHSGAALYSLCFTLICSQDLDSAPFQPLSSLYHIYCPLFFNICPLACAGNSFFHQHLLERSGNSCFEHQPPLHRHSVHVDSTLPDSKLCLVVDTQNQYPLVGTDGNWSYQHSLGANVEKQWTMWYGEEGS</sequence>
<evidence type="ECO:0000259" key="3">
    <source>
        <dbReference type="Pfam" id="PF00888"/>
    </source>
</evidence>
<keyword evidence="5" id="KW-1185">Reference proteome</keyword>
<feature type="domain" description="Cullin N-terminal" evidence="3">
    <location>
        <begin position="221"/>
        <end position="338"/>
    </location>
</feature>
<reference evidence="4 5" key="1">
    <citation type="submission" date="2023-02" db="EMBL/GenBank/DDBJ databases">
        <title>LHISI_Scaffold_Assembly.</title>
        <authorList>
            <person name="Stuart O.P."/>
            <person name="Cleave R."/>
            <person name="Magrath M.J.L."/>
            <person name="Mikheyev A.S."/>
        </authorList>
    </citation>
    <scope>NUCLEOTIDE SEQUENCE [LARGE SCALE GENOMIC DNA]</scope>
    <source>
        <strain evidence="4">Daus_M_001</strain>
        <tissue evidence="4">Leg muscle</tissue>
    </source>
</reference>
<feature type="region of interest" description="Disordered" evidence="2">
    <location>
        <begin position="348"/>
        <end position="368"/>
    </location>
</feature>
<dbReference type="SUPFAM" id="SSF74788">
    <property type="entry name" value="Cullin repeat-like"/>
    <property type="match status" value="1"/>
</dbReference>
<dbReference type="InterPro" id="IPR045093">
    <property type="entry name" value="Cullin"/>
</dbReference>
<dbReference type="InterPro" id="IPR016159">
    <property type="entry name" value="Cullin_repeat-like_dom_sf"/>
</dbReference>
<organism evidence="4 5">
    <name type="scientific">Dryococelus australis</name>
    <dbReference type="NCBI Taxonomy" id="614101"/>
    <lineage>
        <taxon>Eukaryota</taxon>
        <taxon>Metazoa</taxon>
        <taxon>Ecdysozoa</taxon>
        <taxon>Arthropoda</taxon>
        <taxon>Hexapoda</taxon>
        <taxon>Insecta</taxon>
        <taxon>Pterygota</taxon>
        <taxon>Neoptera</taxon>
        <taxon>Polyneoptera</taxon>
        <taxon>Phasmatodea</taxon>
        <taxon>Verophasmatodea</taxon>
        <taxon>Anareolatae</taxon>
        <taxon>Phasmatidae</taxon>
        <taxon>Eurycanthinae</taxon>
        <taxon>Dryococelus</taxon>
    </lineage>
</organism>
<dbReference type="Gene3D" id="1.20.1310.10">
    <property type="entry name" value="Cullin Repeats"/>
    <property type="match status" value="1"/>
</dbReference>
<evidence type="ECO:0000256" key="2">
    <source>
        <dbReference type="SAM" id="MobiDB-lite"/>
    </source>
</evidence>
<dbReference type="EMBL" id="JARBHB010000004">
    <property type="protein sequence ID" value="KAJ8885828.1"/>
    <property type="molecule type" value="Genomic_DNA"/>
</dbReference>
<evidence type="ECO:0000313" key="4">
    <source>
        <dbReference type="EMBL" id="KAJ8885828.1"/>
    </source>
</evidence>
<evidence type="ECO:0000313" key="5">
    <source>
        <dbReference type="Proteomes" id="UP001159363"/>
    </source>
</evidence>
<protein>
    <recommendedName>
        <fullName evidence="3">Cullin N-terminal domain-containing protein</fullName>
    </recommendedName>
</protein>
<dbReference type="Proteomes" id="UP001159363">
    <property type="component" value="Chromosome X"/>
</dbReference>
<proteinExistence type="inferred from homology"/>
<dbReference type="PANTHER" id="PTHR11932">
    <property type="entry name" value="CULLIN"/>
    <property type="match status" value="1"/>
</dbReference>
<gene>
    <name evidence="4" type="ORF">PR048_012033</name>
</gene>
<name>A0ABQ9HN93_9NEOP</name>